<dbReference type="Gene3D" id="3.30.530.70">
    <property type="entry name" value="Uncharacterised protein PF12723, DUF3809"/>
    <property type="match status" value="1"/>
</dbReference>
<accession>A0AAU6Q0M3</accession>
<name>A0AAU6Q0M3_9DEIO</name>
<sequence length="157" mass="16814">MILEAAQQFMLRHPQGQAAALAFVRDPAQSLAGVRFLRGLTSADGQVRGELVVQVPMLGEVDLPFCSEIHEAPQGAELRPLPLAGERAWVEVSGKAQAVGGEMHFDFQFRAHLATPEAEGWGGAAFEKMVQAAARRTLERVAQALPEGLSASLNSLT</sequence>
<dbReference type="Pfam" id="PF12723">
    <property type="entry name" value="DUF3809"/>
    <property type="match status" value="1"/>
</dbReference>
<evidence type="ECO:0000313" key="1">
    <source>
        <dbReference type="EMBL" id="WYF44188.1"/>
    </source>
</evidence>
<dbReference type="RefSeq" id="WP_339095412.1">
    <property type="nucleotide sequence ID" value="NZ_CP149782.1"/>
</dbReference>
<organism evidence="1">
    <name type="scientific">Deinococcus sp. VB142</name>
    <dbReference type="NCBI Taxonomy" id="3112952"/>
    <lineage>
        <taxon>Bacteria</taxon>
        <taxon>Thermotogati</taxon>
        <taxon>Deinococcota</taxon>
        <taxon>Deinococci</taxon>
        <taxon>Deinococcales</taxon>
        <taxon>Deinococcaceae</taxon>
        <taxon>Deinococcus</taxon>
    </lineage>
</organism>
<reference evidence="1" key="1">
    <citation type="submission" date="2024-03" db="EMBL/GenBank/DDBJ databases">
        <title>Deinococcus weizhi sp. nov., isolated from human skin.</title>
        <authorList>
            <person name="Wei Z."/>
            <person name="Tian F."/>
            <person name="Yang C."/>
            <person name="Xin L.T."/>
            <person name="Wen Z.J."/>
            <person name="Lan K.C."/>
            <person name="Yu L."/>
            <person name="Zhe W."/>
            <person name="Dan F.D."/>
            <person name="Jun W."/>
            <person name="Rui Z."/>
            <person name="Yong X.J."/>
            <person name="Ting Y."/>
            <person name="Wei X."/>
            <person name="Xu Z.G."/>
            <person name="Xin Z."/>
            <person name="Dong F.G."/>
            <person name="Ni X.M."/>
            <person name="Zheng M.G."/>
            <person name="Chun Y."/>
            <person name="Qian W.X."/>
        </authorList>
    </citation>
    <scope>NUCLEOTIDE SEQUENCE</scope>
    <source>
        <strain evidence="1">VB142</strain>
    </source>
</reference>
<proteinExistence type="predicted"/>
<protein>
    <submittedName>
        <fullName evidence="1">DUF3809 domain-containing protein</fullName>
    </submittedName>
</protein>
<gene>
    <name evidence="1" type="ORF">WDJ50_12365</name>
</gene>
<dbReference type="AlphaFoldDB" id="A0AAU6Q0M3"/>
<dbReference type="EMBL" id="CP149782">
    <property type="protein sequence ID" value="WYF44188.1"/>
    <property type="molecule type" value="Genomic_DNA"/>
</dbReference>
<dbReference type="InterPro" id="IPR024219">
    <property type="entry name" value="DUF3809"/>
</dbReference>